<accession>A0A543Q223</accession>
<dbReference type="Proteomes" id="UP000315403">
    <property type="component" value="Unassembled WGS sequence"/>
</dbReference>
<organism evidence="1 2">
    <name type="scientific">Acidithiobacillus thiooxidans ATCC 19377</name>
    <dbReference type="NCBI Taxonomy" id="637390"/>
    <lineage>
        <taxon>Bacteria</taxon>
        <taxon>Pseudomonadati</taxon>
        <taxon>Pseudomonadota</taxon>
        <taxon>Acidithiobacillia</taxon>
        <taxon>Acidithiobacillales</taxon>
        <taxon>Acidithiobacillaceae</taxon>
        <taxon>Acidithiobacillus</taxon>
    </lineage>
</organism>
<sequence length="257" mass="29300">MIPPISLNFSPESLKDIEALLRRQMLFYAQAQDQILAEAKRLAGEFYDFQKQLSHQIRMDNENREWSDLSISVRKLRGYVTIQWRIRYWYKSSRDGRKGFNAKHLSKSKNSSHYKKSLAKEASAAEFQTVMQLEDQFIVLRHLSGVVRDAQKQLVDTMKSLGIDYSANSVLSADQESAYALHERIGNLLLLLHYRLWPQHNAADTQAGFVPLIDPKAGVSRNVDPTALHAALSRMEQSYAELEQLFMGKSQPAAGSN</sequence>
<protein>
    <submittedName>
        <fullName evidence="1">Uncharacterized protein</fullName>
    </submittedName>
</protein>
<dbReference type="Pfam" id="PF19456">
    <property type="entry name" value="MobI"/>
    <property type="match status" value="1"/>
</dbReference>
<evidence type="ECO:0000313" key="1">
    <source>
        <dbReference type="EMBL" id="TQN50396.1"/>
    </source>
</evidence>
<dbReference type="EMBL" id="SZUV01000001">
    <property type="protein sequence ID" value="TQN50396.1"/>
    <property type="molecule type" value="Genomic_DNA"/>
</dbReference>
<comment type="caution">
    <text evidence="1">The sequence shown here is derived from an EMBL/GenBank/DDBJ whole genome shotgun (WGS) entry which is preliminary data.</text>
</comment>
<name>A0A543Q223_ACITH</name>
<evidence type="ECO:0000313" key="2">
    <source>
        <dbReference type="Proteomes" id="UP000315403"/>
    </source>
</evidence>
<dbReference type="RefSeq" id="WP_031572270.1">
    <property type="nucleotide sequence ID" value="NZ_SZUV01000001.1"/>
</dbReference>
<dbReference type="AlphaFoldDB" id="A0A543Q223"/>
<dbReference type="InterPro" id="IPR045809">
    <property type="entry name" value="MobI"/>
</dbReference>
<proteinExistence type="predicted"/>
<reference evidence="1 2" key="1">
    <citation type="submission" date="2019-03" db="EMBL/GenBank/DDBJ databases">
        <title>New insights into Acidothiobacillus thiooxidans sulfur metabolism through coupled gene expression, solution geochemistry, microscopy and spectroscopy analyses.</title>
        <authorList>
            <person name="Camacho D."/>
            <person name="Frazao R."/>
            <person name="Fouillen A."/>
            <person name="Nanci A."/>
            <person name="Lang B.F."/>
            <person name="Apte S.C."/>
            <person name="Baron C."/>
            <person name="Warren L.A."/>
        </authorList>
    </citation>
    <scope>NUCLEOTIDE SEQUENCE [LARGE SCALE GENOMIC DNA]</scope>
    <source>
        <strain evidence="1 2">ATCC 19377</strain>
    </source>
</reference>
<gene>
    <name evidence="1" type="ORF">DLNHIDIE_00249</name>
</gene>